<evidence type="ECO:0000313" key="2">
    <source>
        <dbReference type="EMBL" id="GAG94978.1"/>
    </source>
</evidence>
<protein>
    <submittedName>
        <fullName evidence="2">Uncharacterized protein</fullName>
    </submittedName>
</protein>
<accession>X1CFF8</accession>
<dbReference type="AlphaFoldDB" id="X1CFF8"/>
<reference evidence="2" key="1">
    <citation type="journal article" date="2014" name="Front. Microbiol.">
        <title>High frequency of phylogenetically diverse reductive dehalogenase-homologous genes in deep subseafloor sedimentary metagenomes.</title>
        <authorList>
            <person name="Kawai M."/>
            <person name="Futagami T."/>
            <person name="Toyoda A."/>
            <person name="Takaki Y."/>
            <person name="Nishi S."/>
            <person name="Hori S."/>
            <person name="Arai W."/>
            <person name="Tsubouchi T."/>
            <person name="Morono Y."/>
            <person name="Uchiyama I."/>
            <person name="Ito T."/>
            <person name="Fujiyama A."/>
            <person name="Inagaki F."/>
            <person name="Takami H."/>
        </authorList>
    </citation>
    <scope>NUCLEOTIDE SEQUENCE</scope>
    <source>
        <strain evidence="2">Expedition CK06-06</strain>
    </source>
</reference>
<proteinExistence type="predicted"/>
<dbReference type="EMBL" id="BART01022326">
    <property type="protein sequence ID" value="GAG94978.1"/>
    <property type="molecule type" value="Genomic_DNA"/>
</dbReference>
<name>X1CFF8_9ZZZZ</name>
<gene>
    <name evidence="2" type="ORF">S01H4_40895</name>
</gene>
<evidence type="ECO:0000256" key="1">
    <source>
        <dbReference type="SAM" id="Phobius"/>
    </source>
</evidence>
<comment type="caution">
    <text evidence="2">The sequence shown here is derived from an EMBL/GenBank/DDBJ whole genome shotgun (WGS) entry which is preliminary data.</text>
</comment>
<sequence>MKIEKILGLCYLIAIISLVGAQFFFMFQQQPGYDGTAE</sequence>
<keyword evidence="1" id="KW-0472">Membrane</keyword>
<keyword evidence="1" id="KW-0812">Transmembrane</keyword>
<keyword evidence="1" id="KW-1133">Transmembrane helix</keyword>
<organism evidence="2">
    <name type="scientific">marine sediment metagenome</name>
    <dbReference type="NCBI Taxonomy" id="412755"/>
    <lineage>
        <taxon>unclassified sequences</taxon>
        <taxon>metagenomes</taxon>
        <taxon>ecological metagenomes</taxon>
    </lineage>
</organism>
<feature type="transmembrane region" description="Helical" evidence="1">
    <location>
        <begin position="6"/>
        <end position="27"/>
    </location>
</feature>
<feature type="non-terminal residue" evidence="2">
    <location>
        <position position="38"/>
    </location>
</feature>